<evidence type="ECO:0000313" key="1">
    <source>
        <dbReference type="EMBL" id="KAK6512438.1"/>
    </source>
</evidence>
<comment type="caution">
    <text evidence="1">The sequence shown here is derived from an EMBL/GenBank/DDBJ whole genome shotgun (WGS) entry which is preliminary data.</text>
</comment>
<keyword evidence="2" id="KW-1185">Reference proteome</keyword>
<dbReference type="EMBL" id="JAVHJL010000001">
    <property type="protein sequence ID" value="KAK6512438.1"/>
    <property type="molecule type" value="Genomic_DNA"/>
</dbReference>
<dbReference type="Proteomes" id="UP001370758">
    <property type="component" value="Unassembled WGS sequence"/>
</dbReference>
<gene>
    <name evidence="1" type="ORF">TWF481_001324</name>
</gene>
<protein>
    <recommendedName>
        <fullName evidence="3">Globin family profile domain-containing protein</fullName>
    </recommendedName>
</protein>
<proteinExistence type="predicted"/>
<reference evidence="1 2" key="1">
    <citation type="submission" date="2023-08" db="EMBL/GenBank/DDBJ databases">
        <authorList>
            <person name="Palmer J.M."/>
        </authorList>
    </citation>
    <scope>NUCLEOTIDE SEQUENCE [LARGE SCALE GENOMIC DNA]</scope>
    <source>
        <strain evidence="1 2">TWF481</strain>
    </source>
</reference>
<name>A0AAV9WQG7_9PEZI</name>
<evidence type="ECO:0008006" key="3">
    <source>
        <dbReference type="Google" id="ProtNLM"/>
    </source>
</evidence>
<organism evidence="1 2">
    <name type="scientific">Arthrobotrys musiformis</name>
    <dbReference type="NCBI Taxonomy" id="47236"/>
    <lineage>
        <taxon>Eukaryota</taxon>
        <taxon>Fungi</taxon>
        <taxon>Dikarya</taxon>
        <taxon>Ascomycota</taxon>
        <taxon>Pezizomycotina</taxon>
        <taxon>Orbiliomycetes</taxon>
        <taxon>Orbiliales</taxon>
        <taxon>Orbiliaceae</taxon>
        <taxon>Arthrobotrys</taxon>
    </lineage>
</organism>
<dbReference type="AlphaFoldDB" id="A0AAV9WQG7"/>
<evidence type="ECO:0000313" key="2">
    <source>
        <dbReference type="Proteomes" id="UP001370758"/>
    </source>
</evidence>
<sequence>MSWRTAPKPNPRRPPWLLVPLLRTFTHEIYKVHNVKVSHPPDHLVFHPDFDPDVVIKPILSTYYSQFFGLFRRGDNGKYREREVRIWMAFHAALLKVWEGGDVEEVVEGFWECVEMYFDVTKDAALNRAPVA</sequence>
<accession>A0AAV9WQG7</accession>